<dbReference type="Gene3D" id="3.20.20.450">
    <property type="entry name" value="EAL domain"/>
    <property type="match status" value="1"/>
</dbReference>
<dbReference type="CDD" id="cd01948">
    <property type="entry name" value="EAL"/>
    <property type="match status" value="1"/>
</dbReference>
<dbReference type="Gene3D" id="3.30.450.20">
    <property type="entry name" value="PAS domain"/>
    <property type="match status" value="6"/>
</dbReference>
<dbReference type="InterPro" id="IPR035919">
    <property type="entry name" value="EAL_sf"/>
</dbReference>
<dbReference type="GO" id="GO:0003824">
    <property type="term" value="F:catalytic activity"/>
    <property type="evidence" value="ECO:0007669"/>
    <property type="project" value="UniProtKB-ARBA"/>
</dbReference>
<dbReference type="EMBL" id="FTOM01000004">
    <property type="protein sequence ID" value="SIS78444.1"/>
    <property type="molecule type" value="Genomic_DNA"/>
</dbReference>
<dbReference type="InterPro" id="IPR000014">
    <property type="entry name" value="PAS"/>
</dbReference>
<dbReference type="PROSITE" id="PS50883">
    <property type="entry name" value="EAL"/>
    <property type="match status" value="1"/>
</dbReference>
<gene>
    <name evidence="7" type="ORF">SAMN05421795_104226</name>
</gene>
<sequence>MAVVRLGTRAVRSHAAPACSSTGSLGGFAVGTIETDLNGRIRAVSAPALSGTIGALLSRDGDPVGRSLFELIHDTSHDALRAWFTDRNARPGPAPPLCVDLRAGTDGGQRVLILGEVVAPPQDVPPPPDAPPPADAPPDALRLRLHLADLGPLLEEGVQLRADIERLSAIVEGADTGTWEWNVQTGETIFNDRWAAIVGYRLEELEPTSIDTWTALCHPDDLKRSEAELARHFAGETDWYDIEARMRHKDGRWVWVRAVGRLRSRLADGQPEWMCGLHRDIDQRKQGEARLARSEELMRRAGMLAGLGYWEYDVQTQEVFWSDETCRIHGCAPGHQIRIEDAIDFYAPDARETIRTAVERGLNDGTPWDLELPLRRLDGTTVWVRAVGEATREDGRTIRLSGALQDISERKETETRLIRMAAEADAARRDLEAREEMLRASTLSGEMAHWTVLPEQDEGWAPDETYRLMGYEPGDYPATRQGWRTLLHPEDCPMSVGAIDRLIAGETQMVQIDQRMRHKDGSYHWYRCIARLIDDPGRPVRVSGVLINIDHMKDSERRLAETAQEARRARDRLNTLADNTPGALFEHREHPDGRVDLPYFSAKLPDLLGVSAEDMQADGAAAARNIHPDDQAEIAARIAHTRETGEPLICRYRLNHPVKGLRWMMLSSLPMRMPDGATIWCGNVMDVTEQTEADRRLSNTLAELRTSHARLDAVVENIPGALFDYRRGPDGTRRFEFFSSKMPTLLGVSAEDLRKTPEDFMRNIPEEEQAAIRAVFETSMRDLSIIDFDHALDHPEKGRRRIHVWANPQRDDDGTTIWLGKVLDITEQVATEKRADAAVTELHRAHAQLASIADIAPVGLYEFRRQPSGAADFPYTSARFNELVGFSREEIVELQDRILERVDRDDWPTFADATAASARDLSPWRMRFRFHHATRGLLWLSGASTPRREADGSVVWTGALHDVTLDVLREAELAQAHRLADRMRAQNEHLAFHDGLTGLPNRRYFDQMLRERLQEVAAGRARQCTLIQIDLDHFKQVNDTLGHQAGDIVLRRVAEILRENIREADFAARVGGDEFSVILEPATTEDQARGVIERIRARLAEPFSHEDLVIRCSASFGIASTENSSRRATDLLQLADAALYRAKQGGRNRIEFYSLKLERELQGKRRLAEDVRSALENNEIEPFFQPQVSAKDGTLVGIEVLARWNHPTRGLIGPDAFMRVAEQLHLVPEIDHAMILRTRLLMQRLDAEGVLLPKVSFNVCSGSMHDPGIIRSACELSEAGYSIAFEIVENVLVEEEDAVFWHHLDMLKSAGIGIEIDDFGSGHTSIIGLMEIAPSTLKIDGRIIRPIAREARARNLTRTIIDLAGGLGIHTIAEGVETAGQAATLRSLGCDALQGYLYAHPMSAADLTRFLTSGGRLPAAEPGDTAGTKHAGGGAKTRGRRGARAAGMAPNGNATNGNAKNGDARDAASAVAGGEGGPDTGSAPPPATDKGRTPDAC</sequence>
<evidence type="ECO:0000259" key="3">
    <source>
        <dbReference type="PROSITE" id="PS50112"/>
    </source>
</evidence>
<evidence type="ECO:0000259" key="5">
    <source>
        <dbReference type="PROSITE" id="PS50883"/>
    </source>
</evidence>
<dbReference type="InterPro" id="IPR000700">
    <property type="entry name" value="PAS-assoc_C"/>
</dbReference>
<feature type="domain" description="PAC" evidence="4">
    <location>
        <begin position="510"/>
        <end position="561"/>
    </location>
</feature>
<dbReference type="InterPro" id="IPR035965">
    <property type="entry name" value="PAS-like_dom_sf"/>
</dbReference>
<feature type="compositionally biased region" description="Pro residues" evidence="2">
    <location>
        <begin position="122"/>
        <end position="136"/>
    </location>
</feature>
<feature type="region of interest" description="Disordered" evidence="2">
    <location>
        <begin position="1418"/>
        <end position="1497"/>
    </location>
</feature>
<dbReference type="SUPFAM" id="SSF141868">
    <property type="entry name" value="EAL domain-like"/>
    <property type="match status" value="1"/>
</dbReference>
<keyword evidence="1" id="KW-0175">Coiled coil</keyword>
<dbReference type="InterPro" id="IPR052155">
    <property type="entry name" value="Biofilm_reg_signaling"/>
</dbReference>
<dbReference type="CDD" id="cd00130">
    <property type="entry name" value="PAS"/>
    <property type="match status" value="5"/>
</dbReference>
<evidence type="ECO:0000256" key="2">
    <source>
        <dbReference type="SAM" id="MobiDB-lite"/>
    </source>
</evidence>
<organism evidence="7 8">
    <name type="scientific">Phaeovulum vinaykumarii</name>
    <dbReference type="NCBI Taxonomy" id="407234"/>
    <lineage>
        <taxon>Bacteria</taxon>
        <taxon>Pseudomonadati</taxon>
        <taxon>Pseudomonadota</taxon>
        <taxon>Alphaproteobacteria</taxon>
        <taxon>Rhodobacterales</taxon>
        <taxon>Paracoccaceae</taxon>
        <taxon>Phaeovulum</taxon>
    </lineage>
</organism>
<dbReference type="SUPFAM" id="SSF55785">
    <property type="entry name" value="PYP-like sensor domain (PAS domain)"/>
    <property type="match status" value="6"/>
</dbReference>
<evidence type="ECO:0000313" key="7">
    <source>
        <dbReference type="EMBL" id="SIS78444.1"/>
    </source>
</evidence>
<evidence type="ECO:0000259" key="4">
    <source>
        <dbReference type="PROSITE" id="PS50113"/>
    </source>
</evidence>
<keyword evidence="8" id="KW-1185">Reference proteome</keyword>
<dbReference type="Pfam" id="PF00563">
    <property type="entry name" value="EAL"/>
    <property type="match status" value="1"/>
</dbReference>
<dbReference type="Proteomes" id="UP000186098">
    <property type="component" value="Unassembled WGS sequence"/>
</dbReference>
<feature type="compositionally biased region" description="Low complexity" evidence="2">
    <location>
        <begin position="1444"/>
        <end position="1461"/>
    </location>
</feature>
<proteinExistence type="predicted"/>
<dbReference type="PROSITE" id="PS50112">
    <property type="entry name" value="PAS"/>
    <property type="match status" value="1"/>
</dbReference>
<dbReference type="PROSITE" id="PS50113">
    <property type="entry name" value="PAC"/>
    <property type="match status" value="3"/>
</dbReference>
<dbReference type="SMART" id="SM00086">
    <property type="entry name" value="PAC"/>
    <property type="match status" value="5"/>
</dbReference>
<dbReference type="STRING" id="407234.SAMN05421795_104226"/>
<accession>A0A1N7LXB5</accession>
<dbReference type="OrthoDB" id="9814202at2"/>
<evidence type="ECO:0000256" key="1">
    <source>
        <dbReference type="SAM" id="Coils"/>
    </source>
</evidence>
<dbReference type="PROSITE" id="PS50887">
    <property type="entry name" value="GGDEF"/>
    <property type="match status" value="1"/>
</dbReference>
<feature type="domain" description="PAC" evidence="4">
    <location>
        <begin position="368"/>
        <end position="419"/>
    </location>
</feature>
<name>A0A1N7LXB5_9RHOB</name>
<dbReference type="RefSeq" id="WP_083947717.1">
    <property type="nucleotide sequence ID" value="NZ_FTOM01000004.1"/>
</dbReference>
<dbReference type="InterPro" id="IPR001633">
    <property type="entry name" value="EAL_dom"/>
</dbReference>
<reference evidence="8" key="1">
    <citation type="submission" date="2017-01" db="EMBL/GenBank/DDBJ databases">
        <authorList>
            <person name="Varghese N."/>
            <person name="Submissions S."/>
        </authorList>
    </citation>
    <scope>NUCLEOTIDE SEQUENCE [LARGE SCALE GENOMIC DNA]</scope>
    <source>
        <strain evidence="8">DSM 18714</strain>
    </source>
</reference>
<dbReference type="SMART" id="SM00052">
    <property type="entry name" value="EAL"/>
    <property type="match status" value="1"/>
</dbReference>
<dbReference type="SUPFAM" id="SSF55073">
    <property type="entry name" value="Nucleotide cyclase"/>
    <property type="match status" value="1"/>
</dbReference>
<dbReference type="InterPro" id="IPR001610">
    <property type="entry name" value="PAC"/>
</dbReference>
<dbReference type="InterPro" id="IPR029787">
    <property type="entry name" value="Nucleotide_cyclase"/>
</dbReference>
<dbReference type="SMART" id="SM00267">
    <property type="entry name" value="GGDEF"/>
    <property type="match status" value="1"/>
</dbReference>
<feature type="domain" description="GGDEF" evidence="6">
    <location>
        <begin position="1022"/>
        <end position="1155"/>
    </location>
</feature>
<evidence type="ECO:0000313" key="8">
    <source>
        <dbReference type="Proteomes" id="UP000186098"/>
    </source>
</evidence>
<feature type="domain" description="PAS" evidence="3">
    <location>
        <begin position="569"/>
        <end position="645"/>
    </location>
</feature>
<feature type="domain" description="PAC" evidence="4">
    <location>
        <begin position="240"/>
        <end position="293"/>
    </location>
</feature>
<dbReference type="PANTHER" id="PTHR44757">
    <property type="entry name" value="DIGUANYLATE CYCLASE DGCP"/>
    <property type="match status" value="1"/>
</dbReference>
<dbReference type="Gene3D" id="2.10.70.100">
    <property type="match status" value="1"/>
</dbReference>
<dbReference type="InterPro" id="IPR043128">
    <property type="entry name" value="Rev_trsase/Diguanyl_cyclase"/>
</dbReference>
<dbReference type="PANTHER" id="PTHR44757:SF2">
    <property type="entry name" value="BIOFILM ARCHITECTURE MAINTENANCE PROTEIN MBAA"/>
    <property type="match status" value="1"/>
</dbReference>
<dbReference type="FunFam" id="3.30.70.270:FF:000001">
    <property type="entry name" value="Diguanylate cyclase domain protein"/>
    <property type="match status" value="1"/>
</dbReference>
<feature type="coiled-coil region" evidence="1">
    <location>
        <begin position="552"/>
        <end position="579"/>
    </location>
</feature>
<feature type="region of interest" description="Disordered" evidence="2">
    <location>
        <begin position="119"/>
        <end position="139"/>
    </location>
</feature>
<dbReference type="Gene3D" id="3.30.70.270">
    <property type="match status" value="1"/>
</dbReference>
<dbReference type="InterPro" id="IPR013655">
    <property type="entry name" value="PAS_fold_3"/>
</dbReference>
<feature type="domain" description="EAL" evidence="5">
    <location>
        <begin position="1164"/>
        <end position="1415"/>
    </location>
</feature>
<dbReference type="NCBIfam" id="TIGR00229">
    <property type="entry name" value="sensory_box"/>
    <property type="match status" value="3"/>
</dbReference>
<dbReference type="SMART" id="SM00091">
    <property type="entry name" value="PAS"/>
    <property type="match status" value="6"/>
</dbReference>
<dbReference type="NCBIfam" id="TIGR00254">
    <property type="entry name" value="GGDEF"/>
    <property type="match status" value="1"/>
</dbReference>
<dbReference type="Pfam" id="PF00990">
    <property type="entry name" value="GGDEF"/>
    <property type="match status" value="1"/>
</dbReference>
<protein>
    <submittedName>
        <fullName evidence="7">PAS domain S-box-containing protein/diguanylate cyclase (GGDEF) domain-containing protein</fullName>
    </submittedName>
</protein>
<dbReference type="InterPro" id="IPR000160">
    <property type="entry name" value="GGDEF_dom"/>
</dbReference>
<dbReference type="CDD" id="cd01949">
    <property type="entry name" value="GGDEF"/>
    <property type="match status" value="1"/>
</dbReference>
<dbReference type="Pfam" id="PF08447">
    <property type="entry name" value="PAS_3"/>
    <property type="match status" value="5"/>
</dbReference>
<evidence type="ECO:0000259" key="6">
    <source>
        <dbReference type="PROSITE" id="PS50887"/>
    </source>
</evidence>